<organism evidence="3 4">
    <name type="scientific">Nocardia iowensis</name>
    <dbReference type="NCBI Taxonomy" id="204891"/>
    <lineage>
        <taxon>Bacteria</taxon>
        <taxon>Bacillati</taxon>
        <taxon>Actinomycetota</taxon>
        <taxon>Actinomycetes</taxon>
        <taxon>Mycobacteriales</taxon>
        <taxon>Nocardiaceae</taxon>
        <taxon>Nocardia</taxon>
    </lineage>
</organism>
<keyword evidence="4" id="KW-1185">Reference proteome</keyword>
<keyword evidence="3" id="KW-0328">Glycosyltransferase</keyword>
<name>A0ABX8RLK4_NOCIO</name>
<reference evidence="3 4" key="1">
    <citation type="submission" date="2021-07" db="EMBL/GenBank/DDBJ databases">
        <title>Whole Genome Sequence of Nocardia Iowensis.</title>
        <authorList>
            <person name="Lamm A."/>
            <person name="Collins-Fairclough A.M."/>
            <person name="Bunk B."/>
            <person name="Sproer C."/>
        </authorList>
    </citation>
    <scope>NUCLEOTIDE SEQUENCE [LARGE SCALE GENOMIC DNA]</scope>
    <source>
        <strain evidence="3 4">NRRL 5646</strain>
    </source>
</reference>
<keyword evidence="3" id="KW-0808">Transferase</keyword>
<sequence>MGRHRKKPAVTVRRSSVIALTGLVPAGLVAVTAASDVGNGSQAAAAVEQHVPGDDQEAVGAKPQALVEPIATAEFVTNKMAKPGGPPVVKTVALKDGRQLAAMPAGPMGIPGIAVAAYENAERILAAENAGCAMPWSMLAGIGRVESTHAYGGKADADGNPISPVYGPVLDGSLAGNNVIRDSDDGELDGLAGYDRAIGPMQFLPQTWKRYAADGNGDGIADPQNLFDAALTAGKYLCDGGLNMRDFAQQSKAILRYNNSMAYVANVMAWETSYSSGVAPRAGDLPKI</sequence>
<keyword evidence="1" id="KW-0732">Signal</keyword>
<dbReference type="Pfam" id="PF13406">
    <property type="entry name" value="SLT_2"/>
    <property type="match status" value="1"/>
</dbReference>
<protein>
    <submittedName>
        <fullName evidence="3">Lytic murein transglycosylase</fullName>
        <ecNumber evidence="3">2.4.-.-</ecNumber>
    </submittedName>
</protein>
<dbReference type="PANTHER" id="PTHR30163">
    <property type="entry name" value="MEMBRANE-BOUND LYTIC MUREIN TRANSGLYCOSYLASE B"/>
    <property type="match status" value="1"/>
</dbReference>
<feature type="domain" description="Transglycosylase SLT" evidence="2">
    <location>
        <begin position="197"/>
        <end position="241"/>
    </location>
</feature>
<proteinExistence type="predicted"/>
<dbReference type="RefSeq" id="WP_218471369.1">
    <property type="nucleotide sequence ID" value="NZ_BAABJN010000006.1"/>
</dbReference>
<feature type="signal peptide" evidence="1">
    <location>
        <begin position="1"/>
        <end position="30"/>
    </location>
</feature>
<evidence type="ECO:0000313" key="4">
    <source>
        <dbReference type="Proteomes" id="UP000694257"/>
    </source>
</evidence>
<dbReference type="PANTHER" id="PTHR30163:SF8">
    <property type="entry name" value="LYTIC MUREIN TRANSGLYCOSYLASE"/>
    <property type="match status" value="1"/>
</dbReference>
<evidence type="ECO:0000313" key="3">
    <source>
        <dbReference type="EMBL" id="QXN90498.1"/>
    </source>
</evidence>
<gene>
    <name evidence="3" type="ORF">KV110_34725</name>
</gene>
<dbReference type="EMBL" id="CP078145">
    <property type="protein sequence ID" value="QXN90498.1"/>
    <property type="molecule type" value="Genomic_DNA"/>
</dbReference>
<feature type="chain" id="PRO_5046641586" evidence="1">
    <location>
        <begin position="31"/>
        <end position="288"/>
    </location>
</feature>
<evidence type="ECO:0000259" key="2">
    <source>
        <dbReference type="Pfam" id="PF13406"/>
    </source>
</evidence>
<dbReference type="CDD" id="cd13399">
    <property type="entry name" value="Slt35-like"/>
    <property type="match status" value="1"/>
</dbReference>
<dbReference type="InterPro" id="IPR031304">
    <property type="entry name" value="SLT_2"/>
</dbReference>
<dbReference type="GO" id="GO:0016757">
    <property type="term" value="F:glycosyltransferase activity"/>
    <property type="evidence" value="ECO:0007669"/>
    <property type="project" value="UniProtKB-KW"/>
</dbReference>
<dbReference type="InterPro" id="IPR043426">
    <property type="entry name" value="MltB-like"/>
</dbReference>
<dbReference type="EC" id="2.4.-.-" evidence="3"/>
<dbReference type="Proteomes" id="UP000694257">
    <property type="component" value="Chromosome"/>
</dbReference>
<evidence type="ECO:0000256" key="1">
    <source>
        <dbReference type="SAM" id="SignalP"/>
    </source>
</evidence>
<accession>A0ABX8RLK4</accession>